<dbReference type="GO" id="GO:1990071">
    <property type="term" value="C:TRAPPII protein complex"/>
    <property type="evidence" value="ECO:0007669"/>
    <property type="project" value="InterPro"/>
</dbReference>
<organism evidence="2 3">
    <name type="scientific">Ooceraea biroi</name>
    <name type="common">Clonal raider ant</name>
    <name type="synonym">Cerapachys biroi</name>
    <dbReference type="NCBI Taxonomy" id="2015173"/>
    <lineage>
        <taxon>Eukaryota</taxon>
        <taxon>Metazoa</taxon>
        <taxon>Ecdysozoa</taxon>
        <taxon>Arthropoda</taxon>
        <taxon>Hexapoda</taxon>
        <taxon>Insecta</taxon>
        <taxon>Pterygota</taxon>
        <taxon>Neoptera</taxon>
        <taxon>Endopterygota</taxon>
        <taxon>Hymenoptera</taxon>
        <taxon>Apocrita</taxon>
        <taxon>Aculeata</taxon>
        <taxon>Formicoidea</taxon>
        <taxon>Formicidae</taxon>
        <taxon>Dorylinae</taxon>
        <taxon>Ooceraea</taxon>
    </lineage>
</organism>
<reference evidence="2 3" key="1">
    <citation type="journal article" date="2014" name="Curr. Biol.">
        <title>The genome of the clonal raider ant Cerapachys biroi.</title>
        <authorList>
            <person name="Oxley P.R."/>
            <person name="Ji L."/>
            <person name="Fetter-Pruneda I."/>
            <person name="McKenzie S.K."/>
            <person name="Li C."/>
            <person name="Hu H."/>
            <person name="Zhang G."/>
            <person name="Kronauer D.J."/>
        </authorList>
    </citation>
    <scope>NUCLEOTIDE SEQUENCE [LARGE SCALE GENOMIC DNA]</scope>
</reference>
<dbReference type="AlphaFoldDB" id="A0A026WFG3"/>
<sequence length="215" mass="25489">WRFRLKNRFLLSPVSGLKKWQRKEGECKDINTYKTSVGDDIDAWLKILHLYHIQDWMIILVETYDVKKANKLLPRTTVLDKIRSDFAAKTADRCFAVINPIKSESRSAESWRGLITIVYRYHFLCILKKAQDISHTFGFTHTRRHYRIPTTQYTTETLNSDWLCYVKVRPTGMANFRIVTYLKRDKDTTCRVKPTKKLEKSALKALYIRNSYHPH</sequence>
<keyword evidence="3" id="KW-1185">Reference proteome</keyword>
<dbReference type="EMBL" id="KK107273">
    <property type="protein sequence ID" value="EZA53764.1"/>
    <property type="molecule type" value="Genomic_DNA"/>
</dbReference>
<dbReference type="GO" id="GO:0006891">
    <property type="term" value="P:intra-Golgi vesicle-mediated transport"/>
    <property type="evidence" value="ECO:0007669"/>
    <property type="project" value="TreeGrafter"/>
</dbReference>
<evidence type="ECO:0000259" key="1">
    <source>
        <dbReference type="Pfam" id="PF23036"/>
    </source>
</evidence>
<feature type="non-terminal residue" evidence="2">
    <location>
        <position position="215"/>
    </location>
</feature>
<evidence type="ECO:0000313" key="2">
    <source>
        <dbReference type="EMBL" id="EZA53764.1"/>
    </source>
</evidence>
<dbReference type="Pfam" id="PF23036">
    <property type="entry name" value="TRAPPC10_1st"/>
    <property type="match status" value="1"/>
</dbReference>
<feature type="non-terminal residue" evidence="2">
    <location>
        <position position="1"/>
    </location>
</feature>
<dbReference type="OrthoDB" id="10256906at2759"/>
<dbReference type="PANTHER" id="PTHR13251:SF3">
    <property type="entry name" value="TRAFFICKING PROTEIN PARTICLE COMPLEX SUBUNIT 10"/>
    <property type="match status" value="1"/>
</dbReference>
<proteinExistence type="predicted"/>
<gene>
    <name evidence="2" type="ORF">X777_06660</name>
</gene>
<dbReference type="GO" id="GO:0005829">
    <property type="term" value="C:cytosol"/>
    <property type="evidence" value="ECO:0007669"/>
    <property type="project" value="GOC"/>
</dbReference>
<dbReference type="InterPro" id="IPR056913">
    <property type="entry name" value="TRAPPC10/Trs130_N"/>
</dbReference>
<name>A0A026WFG3_OOCBI</name>
<dbReference type="InterPro" id="IPR045126">
    <property type="entry name" value="TRAPPC10/Trs130"/>
</dbReference>
<dbReference type="Proteomes" id="UP000053097">
    <property type="component" value="Unassembled WGS sequence"/>
</dbReference>
<evidence type="ECO:0000313" key="3">
    <source>
        <dbReference type="Proteomes" id="UP000053097"/>
    </source>
</evidence>
<dbReference type="PANTHER" id="PTHR13251">
    <property type="entry name" value="EPILEPSY HOLOPROSENCEPHALY CANDIDATE 1/TMEM1"/>
    <property type="match status" value="1"/>
</dbReference>
<accession>A0A026WFG3</accession>
<dbReference type="GO" id="GO:0034498">
    <property type="term" value="P:early endosome to Golgi transport"/>
    <property type="evidence" value="ECO:0007669"/>
    <property type="project" value="TreeGrafter"/>
</dbReference>
<dbReference type="STRING" id="2015173.A0A026WFG3"/>
<protein>
    <submittedName>
        <fullName evidence="2">Trafficking protein particle complex subunit</fullName>
    </submittedName>
</protein>
<feature type="domain" description="TRAPPC10/Trs130 N-terminal" evidence="1">
    <location>
        <begin position="26"/>
        <end position="118"/>
    </location>
</feature>